<dbReference type="Proteomes" id="UP000315235">
    <property type="component" value="Unassembled WGS sequence"/>
</dbReference>
<organism evidence="1 2">
    <name type="scientific">Pseudomonas mangiferae</name>
    <dbReference type="NCBI Taxonomy" id="2593654"/>
    <lineage>
        <taxon>Bacteria</taxon>
        <taxon>Pseudomonadati</taxon>
        <taxon>Pseudomonadota</taxon>
        <taxon>Gammaproteobacteria</taxon>
        <taxon>Pseudomonadales</taxon>
        <taxon>Pseudomonadaceae</taxon>
        <taxon>Pseudomonas</taxon>
    </lineage>
</organism>
<sequence>MKRLVVALLPVWLGGCTVFVRTAPVPYQEAKAAPAERLLAYQEKKEGYLPLVVTRDEGYMGSGCYLGLEVDGTLAARLDPAETATFYAPPGELVLSVVADPSGRALCSVAWQKVIEHYTLEPGQPNLYRISLGAYRRPRVVPAPE</sequence>
<keyword evidence="2" id="KW-1185">Reference proteome</keyword>
<dbReference type="OrthoDB" id="9154618at2"/>
<dbReference type="PROSITE" id="PS51257">
    <property type="entry name" value="PROKAR_LIPOPROTEIN"/>
    <property type="match status" value="1"/>
</dbReference>
<dbReference type="AlphaFoldDB" id="A0A553GV68"/>
<evidence type="ECO:0000313" key="1">
    <source>
        <dbReference type="EMBL" id="TRX73391.1"/>
    </source>
</evidence>
<name>A0A553GV68_9PSED</name>
<comment type="caution">
    <text evidence="1">The sequence shown here is derived from an EMBL/GenBank/DDBJ whole genome shotgun (WGS) entry which is preliminary data.</text>
</comment>
<dbReference type="EMBL" id="VJOY01000016">
    <property type="protein sequence ID" value="TRX73391.1"/>
    <property type="molecule type" value="Genomic_DNA"/>
</dbReference>
<accession>A0A553GV68</accession>
<evidence type="ECO:0000313" key="2">
    <source>
        <dbReference type="Proteomes" id="UP000315235"/>
    </source>
</evidence>
<evidence type="ECO:0008006" key="3">
    <source>
        <dbReference type="Google" id="ProtNLM"/>
    </source>
</evidence>
<dbReference type="RefSeq" id="WP_143489803.1">
    <property type="nucleotide sequence ID" value="NZ_VJOY01000016.1"/>
</dbReference>
<reference evidence="1 2" key="1">
    <citation type="submission" date="2019-07" db="EMBL/GenBank/DDBJ databases">
        <title>Pseudomonas mangiferae sp. nov., isolated from bark of mango tree in Thailand.</title>
        <authorList>
            <person name="Srisuk N."/>
            <person name="Anurat P."/>
        </authorList>
    </citation>
    <scope>NUCLEOTIDE SEQUENCE [LARGE SCALE GENOMIC DNA]</scope>
    <source>
        <strain evidence="1 2">DMKU_BBB3-04</strain>
    </source>
</reference>
<protein>
    <recommendedName>
        <fullName evidence="3">Lipoprotein</fullName>
    </recommendedName>
</protein>
<proteinExistence type="predicted"/>
<gene>
    <name evidence="1" type="ORF">FM069_18250</name>
</gene>